<evidence type="ECO:0000313" key="1">
    <source>
        <dbReference type="EMBL" id="NYZ20026.1"/>
    </source>
</evidence>
<reference evidence="1 2" key="1">
    <citation type="submission" date="2020-05" db="EMBL/GenBank/DDBJ databases">
        <title>Azospirillum oleiclasticum sp. nov, a nitrogen-fixing and heavy crude oil-emulsifying bacterium isolated from the crude oil of Yumen Oilfield.</title>
        <authorList>
            <person name="Wu D."/>
            <person name="Cai M."/>
            <person name="Zhang X."/>
        </authorList>
    </citation>
    <scope>NUCLEOTIDE SEQUENCE [LARGE SCALE GENOMIC DNA]</scope>
    <source>
        <strain evidence="1 2">ROY-1-1-2</strain>
    </source>
</reference>
<sequence length="98" mass="9999">MTTPQQAPLAVTLGLSTAALRLRGGTPPAPAECRQLARLLTTTVLILTGRPAPADATADPLALVRDAIEHARTAGVAARDVVDAVNDALERATAPAGR</sequence>
<keyword evidence="2" id="KW-1185">Reference proteome</keyword>
<gene>
    <name evidence="1" type="ORF">HND93_09895</name>
</gene>
<accession>A0ABX2T762</accession>
<organism evidence="1 2">
    <name type="scientific">Azospirillum oleiclasticum</name>
    <dbReference type="NCBI Taxonomy" id="2735135"/>
    <lineage>
        <taxon>Bacteria</taxon>
        <taxon>Pseudomonadati</taxon>
        <taxon>Pseudomonadota</taxon>
        <taxon>Alphaproteobacteria</taxon>
        <taxon>Rhodospirillales</taxon>
        <taxon>Azospirillaceae</taxon>
        <taxon>Azospirillum</taxon>
    </lineage>
</organism>
<dbReference type="Proteomes" id="UP000584642">
    <property type="component" value="Unassembled WGS sequence"/>
</dbReference>
<proteinExistence type="predicted"/>
<evidence type="ECO:0000313" key="2">
    <source>
        <dbReference type="Proteomes" id="UP000584642"/>
    </source>
</evidence>
<comment type="caution">
    <text evidence="1">The sequence shown here is derived from an EMBL/GenBank/DDBJ whole genome shotgun (WGS) entry which is preliminary data.</text>
</comment>
<protein>
    <submittedName>
        <fullName evidence="1">Uncharacterized protein</fullName>
    </submittedName>
</protein>
<dbReference type="RefSeq" id="WP_180281796.1">
    <property type="nucleotide sequence ID" value="NZ_JABFDB010000005.1"/>
</dbReference>
<name>A0ABX2T762_9PROT</name>
<dbReference type="EMBL" id="JABFDB010000005">
    <property type="protein sequence ID" value="NYZ20026.1"/>
    <property type="molecule type" value="Genomic_DNA"/>
</dbReference>